<keyword evidence="2" id="KW-1185">Reference proteome</keyword>
<dbReference type="WBParaSite" id="Hba_01793">
    <property type="protein sequence ID" value="Hba_01793"/>
    <property type="gene ID" value="Hba_01793"/>
</dbReference>
<dbReference type="AlphaFoldDB" id="A0A1I7WAT0"/>
<protein>
    <submittedName>
        <fullName evidence="3">Vesicle transport protein</fullName>
    </submittedName>
</protein>
<evidence type="ECO:0000313" key="3">
    <source>
        <dbReference type="WBParaSite" id="Hba_01793"/>
    </source>
</evidence>
<evidence type="ECO:0000256" key="1">
    <source>
        <dbReference type="SAM" id="Phobius"/>
    </source>
</evidence>
<accession>A0A1I7WAT0</accession>
<organism evidence="2 3">
    <name type="scientific">Heterorhabditis bacteriophora</name>
    <name type="common">Entomopathogenic nematode worm</name>
    <dbReference type="NCBI Taxonomy" id="37862"/>
    <lineage>
        <taxon>Eukaryota</taxon>
        <taxon>Metazoa</taxon>
        <taxon>Ecdysozoa</taxon>
        <taxon>Nematoda</taxon>
        <taxon>Chromadorea</taxon>
        <taxon>Rhabditida</taxon>
        <taxon>Rhabditina</taxon>
        <taxon>Rhabditomorpha</taxon>
        <taxon>Strongyloidea</taxon>
        <taxon>Heterorhabditidae</taxon>
        <taxon>Heterorhabditis</taxon>
    </lineage>
</organism>
<sequence>MEILKIPDVYYKPSFFMSKMSFVITTSVHSFSGRNNFSLEYLIVLNYPDPLGTHLSHAVYSGLTSTRIWNQRKIAHFMDAFCASFHKCILFYLVNDTITTQVSATVTDRFLLLGHDPHLILGERLPLLHDFFPFQTFLYLSKTLDLTDFSLVTVFVFICFLLPAFFWLFLSTILYKFESPTHLRGILGVISCAMFIVYCLLDIICNKLFSFIEFQH</sequence>
<dbReference type="Proteomes" id="UP000095283">
    <property type="component" value="Unplaced"/>
</dbReference>
<keyword evidence="1" id="KW-0812">Transmembrane</keyword>
<name>A0A1I7WAT0_HETBA</name>
<keyword evidence="1" id="KW-0472">Membrane</keyword>
<feature type="transmembrane region" description="Helical" evidence="1">
    <location>
        <begin position="182"/>
        <end position="201"/>
    </location>
</feature>
<evidence type="ECO:0000313" key="2">
    <source>
        <dbReference type="Proteomes" id="UP000095283"/>
    </source>
</evidence>
<keyword evidence="1" id="KW-1133">Transmembrane helix</keyword>
<proteinExistence type="predicted"/>
<feature type="transmembrane region" description="Helical" evidence="1">
    <location>
        <begin position="149"/>
        <end position="170"/>
    </location>
</feature>
<reference evidence="3" key="1">
    <citation type="submission" date="2016-11" db="UniProtKB">
        <authorList>
            <consortium name="WormBaseParasite"/>
        </authorList>
    </citation>
    <scope>IDENTIFICATION</scope>
</reference>